<gene>
    <name evidence="1" type="ORF">COX80_04655</name>
</gene>
<name>A0A2M7V929_9BACT</name>
<sequence length="101" mass="12012">MVYLEKINRRKNGSVIFREGCIENKKLFFILPSLWWGRQRGVMSGVIKKFQKTSPSQDVAKPQVKEAKYRFIPLEDVTERDEEELEFMRKQFGLESIPEEE</sequence>
<comment type="caution">
    <text evidence="1">The sequence shown here is derived from an EMBL/GenBank/DDBJ whole genome shotgun (WGS) entry which is preliminary data.</text>
</comment>
<proteinExistence type="predicted"/>
<protein>
    <submittedName>
        <fullName evidence="1">Uncharacterized protein</fullName>
    </submittedName>
</protein>
<accession>A0A2M7V929</accession>
<dbReference type="EMBL" id="PFPL01000056">
    <property type="protein sequence ID" value="PIZ95348.1"/>
    <property type="molecule type" value="Genomic_DNA"/>
</dbReference>
<reference evidence="2" key="1">
    <citation type="submission" date="2017-09" db="EMBL/GenBank/DDBJ databases">
        <title>Depth-based differentiation of microbial function through sediment-hosted aquifers and enrichment of novel symbionts in the deep terrestrial subsurface.</title>
        <authorList>
            <person name="Probst A.J."/>
            <person name="Ladd B."/>
            <person name="Jarett J.K."/>
            <person name="Geller-Mcgrath D.E."/>
            <person name="Sieber C.M.K."/>
            <person name="Emerson J.B."/>
            <person name="Anantharaman K."/>
            <person name="Thomas B.C."/>
            <person name="Malmstrom R."/>
            <person name="Stieglmeier M."/>
            <person name="Klingl A."/>
            <person name="Woyke T."/>
            <person name="Ryan C.M."/>
            <person name="Banfield J.F."/>
        </authorList>
    </citation>
    <scope>NUCLEOTIDE SEQUENCE [LARGE SCALE GENOMIC DNA]</scope>
</reference>
<dbReference type="Proteomes" id="UP000231453">
    <property type="component" value="Unassembled WGS sequence"/>
</dbReference>
<evidence type="ECO:0000313" key="1">
    <source>
        <dbReference type="EMBL" id="PIZ95348.1"/>
    </source>
</evidence>
<evidence type="ECO:0000313" key="2">
    <source>
        <dbReference type="Proteomes" id="UP000231453"/>
    </source>
</evidence>
<organism evidence="1 2">
    <name type="scientific">Candidatus Magasanikbacteria bacterium CG_4_10_14_0_2_um_filter_33_14</name>
    <dbReference type="NCBI Taxonomy" id="1974636"/>
    <lineage>
        <taxon>Bacteria</taxon>
        <taxon>Candidatus Magasanikiibacteriota</taxon>
    </lineage>
</organism>
<dbReference type="AlphaFoldDB" id="A0A2M7V929"/>